<evidence type="ECO:0000313" key="2">
    <source>
        <dbReference type="Proteomes" id="UP000487596"/>
    </source>
</evidence>
<dbReference type="RefSeq" id="WP_032842169.1">
    <property type="nucleotide sequence ID" value="NZ_JANUUS010000001.1"/>
</dbReference>
<dbReference type="Proteomes" id="UP000487596">
    <property type="component" value="Unassembled WGS sequence"/>
</dbReference>
<dbReference type="EMBL" id="WDEH01000085">
    <property type="protein sequence ID" value="KAB6129277.1"/>
    <property type="molecule type" value="Genomic_DNA"/>
</dbReference>
<comment type="caution">
    <text evidence="1">The sequence shown here is derived from an EMBL/GenBank/DDBJ whole genome shotgun (WGS) entry which is preliminary data.</text>
</comment>
<protein>
    <submittedName>
        <fullName evidence="1">Acyltransferase</fullName>
    </submittedName>
</protein>
<dbReference type="GO" id="GO:0016747">
    <property type="term" value="F:acyltransferase activity, transferring groups other than amino-acyl groups"/>
    <property type="evidence" value="ECO:0007669"/>
    <property type="project" value="InterPro"/>
</dbReference>
<gene>
    <name evidence="1" type="ORF">GA424_25830</name>
</gene>
<dbReference type="AlphaFoldDB" id="A0A414G9J6"/>
<accession>A0A414G9J6</accession>
<sequence length="333" mass="38631">MESTTYSNESGKDIARTRYVWLDYSKVLCIAGVVYGHCVADVLSSYIFLFHVPIFFIISGILYRPKRYIDTLKSLFVPVLLFSLLLYPWHLYGIWNQGRGWSFETMVMEFVMGLFCYDFKVGFPIIPPFWFVMTLLVMRLISDTLTKIKIDEWWMLPLCVAVLYFSEGDDVYYDYLFLPQRALLCFPFFLFGQKLKPCLKWIIQLKWQLAVGGLIIGLVFQYFFGSFNTISCTTNIFPSFYIIPVVVSFGIFGMCIIMADWKGSLHWITVLSNGTLVILGLHELLLVVMRRLSGGWSAQFPIMEVVIVMLVLYFPIVWIQNKVPCLIGKFKSK</sequence>
<dbReference type="InterPro" id="IPR002656">
    <property type="entry name" value="Acyl_transf_3_dom"/>
</dbReference>
<evidence type="ECO:0000313" key="1">
    <source>
        <dbReference type="EMBL" id="KAB6129277.1"/>
    </source>
</evidence>
<dbReference type="InterPro" id="IPR052734">
    <property type="entry name" value="Nod_factor_acetyltransferase"/>
</dbReference>
<organism evidence="1 2">
    <name type="scientific">Bacteroides xylanisolvens</name>
    <dbReference type="NCBI Taxonomy" id="371601"/>
    <lineage>
        <taxon>Bacteria</taxon>
        <taxon>Pseudomonadati</taxon>
        <taxon>Bacteroidota</taxon>
        <taxon>Bacteroidia</taxon>
        <taxon>Bacteroidales</taxon>
        <taxon>Bacteroidaceae</taxon>
        <taxon>Bacteroides</taxon>
    </lineage>
</organism>
<name>A0A414G9J6_9BACE</name>
<dbReference type="PANTHER" id="PTHR37312:SF1">
    <property type="entry name" value="MEMBRANE-BOUND ACYLTRANSFERASE YKRP-RELATED"/>
    <property type="match status" value="1"/>
</dbReference>
<reference evidence="1 2" key="1">
    <citation type="journal article" date="2019" name="Nat. Med.">
        <title>A library of human gut bacterial isolates paired with longitudinal multiomics data enables mechanistic microbiome research.</title>
        <authorList>
            <person name="Poyet M."/>
            <person name="Groussin M."/>
            <person name="Gibbons S.M."/>
            <person name="Avila-Pacheco J."/>
            <person name="Jiang X."/>
            <person name="Kearney S.M."/>
            <person name="Perrotta A.R."/>
            <person name="Berdy B."/>
            <person name="Zhao S."/>
            <person name="Lieberman T.D."/>
            <person name="Swanson P.K."/>
            <person name="Smith M."/>
            <person name="Roesemann S."/>
            <person name="Alexander J.E."/>
            <person name="Rich S.A."/>
            <person name="Livny J."/>
            <person name="Vlamakis H."/>
            <person name="Clish C."/>
            <person name="Bullock K."/>
            <person name="Deik A."/>
            <person name="Scott J."/>
            <person name="Pierce K.A."/>
            <person name="Xavier R.J."/>
            <person name="Alm E.J."/>
        </authorList>
    </citation>
    <scope>NUCLEOTIDE SEQUENCE [LARGE SCALE GENOMIC DNA]</scope>
    <source>
        <strain evidence="1 2">BIOML-A62</strain>
    </source>
</reference>
<dbReference type="PANTHER" id="PTHR37312">
    <property type="entry name" value="MEMBRANE-BOUND ACYLTRANSFERASE YKRP-RELATED"/>
    <property type="match status" value="1"/>
</dbReference>
<proteinExistence type="predicted"/>
<keyword evidence="1" id="KW-0808">Transferase</keyword>
<keyword evidence="1" id="KW-0012">Acyltransferase</keyword>
<dbReference type="Pfam" id="PF01757">
    <property type="entry name" value="Acyl_transf_3"/>
    <property type="match status" value="1"/>
</dbReference>